<sequence>MPVADQISLMGIADALNAEGDRIAAVAFVVCLKRADHTAGSGAMRGIEVAAPSTSVERAA</sequence>
<name>A0AA46C5Y7_9XANT</name>
<comment type="caution">
    <text evidence="1">The sequence shown here is derived from an EMBL/GenBank/DDBJ whole genome shotgun (WGS) entry which is preliminary data.</text>
</comment>
<reference evidence="1 2" key="1">
    <citation type="submission" date="2018-06" db="EMBL/GenBank/DDBJ databases">
        <authorList>
            <person name="Pothier F. J."/>
        </authorList>
    </citation>
    <scope>NUCLEOTIDE SEQUENCE [LARGE SCALE GENOMIC DNA]</scope>
    <source>
        <strain evidence="1 2">CPBF 424</strain>
    </source>
</reference>
<organism evidence="1 2">
    <name type="scientific">Xanthomonas euroxanthea</name>
    <dbReference type="NCBI Taxonomy" id="2259622"/>
    <lineage>
        <taxon>Bacteria</taxon>
        <taxon>Pseudomonadati</taxon>
        <taxon>Pseudomonadota</taxon>
        <taxon>Gammaproteobacteria</taxon>
        <taxon>Lysobacterales</taxon>
        <taxon>Lysobacteraceae</taxon>
        <taxon>Xanthomonas</taxon>
    </lineage>
</organism>
<accession>A0AA46C5Y7</accession>
<gene>
    <name evidence="1" type="ORF">CPBF424_08490</name>
</gene>
<evidence type="ECO:0000313" key="2">
    <source>
        <dbReference type="Proteomes" id="UP000254168"/>
    </source>
</evidence>
<dbReference type="Proteomes" id="UP000254168">
    <property type="component" value="Unassembled WGS sequence"/>
</dbReference>
<dbReference type="AlphaFoldDB" id="A0AA46C5Y7"/>
<protein>
    <submittedName>
        <fullName evidence="1">Uncharacterized protein</fullName>
    </submittedName>
</protein>
<evidence type="ECO:0000313" key="1">
    <source>
        <dbReference type="EMBL" id="SUZ27084.1"/>
    </source>
</evidence>
<proteinExistence type="predicted"/>
<dbReference type="EMBL" id="UIHB01000001">
    <property type="protein sequence ID" value="SUZ27084.1"/>
    <property type="molecule type" value="Genomic_DNA"/>
</dbReference>
<keyword evidence="2" id="KW-1185">Reference proteome</keyword>